<evidence type="ECO:0000313" key="1">
    <source>
        <dbReference type="EMBL" id="KGF16102.1"/>
    </source>
</evidence>
<protein>
    <submittedName>
        <fullName evidence="1">Uncharacterized protein</fullName>
    </submittedName>
</protein>
<gene>
    <name evidence="1" type="ORF">HMPREF1650_09120</name>
</gene>
<evidence type="ECO:0000313" key="2">
    <source>
        <dbReference type="Proteomes" id="UP000029548"/>
    </source>
</evidence>
<proteinExistence type="predicted"/>
<dbReference type="AlphaFoldDB" id="A0A095ZBJ6"/>
<dbReference type="EMBL" id="JRNE01000059">
    <property type="protein sequence ID" value="KGF16102.1"/>
    <property type="molecule type" value="Genomic_DNA"/>
</dbReference>
<sequence length="156" mass="16047">MSTEFASAGTMSGDESLPSVIRLFLFTDEPGRASAADTIRGALEEIVPGSGARVYEDVMPDGAQGSSMLDEWREANPGAEVGERARHRITVVVPGLSHAELADLSGSLADLVSPGWRSGVAAERAHGTGSVPCRVAVGRADEQPGTPPAAVDHGAV</sequence>
<accession>A0A095ZBJ6</accession>
<reference evidence="1 2" key="1">
    <citation type="submission" date="2014-07" db="EMBL/GenBank/DDBJ databases">
        <authorList>
            <person name="McCorrison J."/>
            <person name="Sanka R."/>
            <person name="Torralba M."/>
            <person name="Gillis M."/>
            <person name="Haft D.H."/>
            <person name="Methe B."/>
            <person name="Sutton G."/>
            <person name="Nelson K.E."/>
        </authorList>
    </citation>
    <scope>NUCLEOTIDE SEQUENCE [LARGE SCALE GENOMIC DNA]</scope>
    <source>
        <strain evidence="1 2">DNF00450</strain>
    </source>
</reference>
<comment type="caution">
    <text evidence="1">The sequence shown here is derived from an EMBL/GenBank/DDBJ whole genome shotgun (WGS) entry which is preliminary data.</text>
</comment>
<dbReference type="eggNOG" id="ENOG5031PKV">
    <property type="taxonomic scope" value="Bacteria"/>
</dbReference>
<dbReference type="Proteomes" id="UP000029548">
    <property type="component" value="Unassembled WGS sequence"/>
</dbReference>
<name>A0A095ZBJ6_9CORY</name>
<dbReference type="RefSeq" id="WP_035122801.1">
    <property type="nucleotide sequence ID" value="NZ_JRNE01000059.1"/>
</dbReference>
<organism evidence="1 2">
    <name type="scientific">Corynebacterium freneyi DNF00450</name>
    <dbReference type="NCBI Taxonomy" id="1287475"/>
    <lineage>
        <taxon>Bacteria</taxon>
        <taxon>Bacillati</taxon>
        <taxon>Actinomycetota</taxon>
        <taxon>Actinomycetes</taxon>
        <taxon>Mycobacteriales</taxon>
        <taxon>Corynebacteriaceae</taxon>
        <taxon>Corynebacterium</taxon>
    </lineage>
</organism>